<dbReference type="Proteomes" id="UP001499979">
    <property type="component" value="Unassembled WGS sequence"/>
</dbReference>
<evidence type="ECO:0000256" key="1">
    <source>
        <dbReference type="SAM" id="SignalP"/>
    </source>
</evidence>
<gene>
    <name evidence="2" type="ORF">GCM10009606_19960</name>
</gene>
<feature type="signal peptide" evidence="1">
    <location>
        <begin position="1"/>
        <end position="25"/>
    </location>
</feature>
<accession>A0ABN1UCH8</accession>
<keyword evidence="1" id="KW-0732">Signal</keyword>
<proteinExistence type="predicted"/>
<dbReference type="RefSeq" id="WP_343907363.1">
    <property type="nucleotide sequence ID" value="NZ_BAAAJE010000006.1"/>
</dbReference>
<keyword evidence="3" id="KW-1185">Reference proteome</keyword>
<evidence type="ECO:0000313" key="2">
    <source>
        <dbReference type="EMBL" id="GAA1140394.1"/>
    </source>
</evidence>
<comment type="caution">
    <text evidence="2">The sequence shown here is derived from an EMBL/GenBank/DDBJ whole genome shotgun (WGS) entry which is preliminary data.</text>
</comment>
<protein>
    <submittedName>
        <fullName evidence="2">Uncharacterized protein</fullName>
    </submittedName>
</protein>
<name>A0ABN1UCH8_9ACTN</name>
<sequence>MRGGSLLLTALALVGTAVVASPARAGDTYYQVVRELGSRFDVAGYTCAGDPAAAPTTRIGLSDEHVRGQGSLLLRGAADTAAAPMLVDQRKPSKVLWYTWPTGSADGTDPRGQWRVEMNGDVLTSDPLPLTPRSWNRLWLDDATLHDGDWSGTISEYIAEFGKGDHWEVGLLTGDCLGSPEVRVDAIGTRLATFDFEARNWLDATVLDQSGSRWRAVQYGEPFRVVARAHHWDSAAGHGRPVSGARVVFERRWAGTHAWKPVAHRRTAASGRAVLEGVSHRAAFWRAVWHRSPEAVPSEEAYQGSDTVWARPLVNGRRCTADGDPALACTPVTVPAGRVVLSGRARPGGSAIVHLYLYDGPSMSGLPLLDKQVRLGRDGHWRIAFATGGHDRLYARLDTEQTTKRHWPGLLLSVPLRVS</sequence>
<feature type="chain" id="PRO_5046922953" evidence="1">
    <location>
        <begin position="26"/>
        <end position="419"/>
    </location>
</feature>
<dbReference type="EMBL" id="BAAAJE010000006">
    <property type="protein sequence ID" value="GAA1140394.1"/>
    <property type="molecule type" value="Genomic_DNA"/>
</dbReference>
<evidence type="ECO:0000313" key="3">
    <source>
        <dbReference type="Proteomes" id="UP001499979"/>
    </source>
</evidence>
<reference evidence="2 3" key="1">
    <citation type="journal article" date="2019" name="Int. J. Syst. Evol. Microbiol.">
        <title>The Global Catalogue of Microorganisms (GCM) 10K type strain sequencing project: providing services to taxonomists for standard genome sequencing and annotation.</title>
        <authorList>
            <consortium name="The Broad Institute Genomics Platform"/>
            <consortium name="The Broad Institute Genome Sequencing Center for Infectious Disease"/>
            <person name="Wu L."/>
            <person name="Ma J."/>
        </authorList>
    </citation>
    <scope>NUCLEOTIDE SEQUENCE [LARGE SCALE GENOMIC DNA]</scope>
    <source>
        <strain evidence="2 3">JCM 11813</strain>
    </source>
</reference>
<organism evidence="2 3">
    <name type="scientific">Nocardioides aquiterrae</name>
    <dbReference type="NCBI Taxonomy" id="203799"/>
    <lineage>
        <taxon>Bacteria</taxon>
        <taxon>Bacillati</taxon>
        <taxon>Actinomycetota</taxon>
        <taxon>Actinomycetes</taxon>
        <taxon>Propionibacteriales</taxon>
        <taxon>Nocardioidaceae</taxon>
        <taxon>Nocardioides</taxon>
    </lineage>
</organism>